<dbReference type="AlphaFoldDB" id="D0A3V2"/>
<sequence length="102" mass="11385">MGAHGPIAKTKEGALGISNRQRYKKNSINKLNTLCKQLYSLTRLSGLSISLTTLQRRREHHEKSFHSCDGVEQVVKTGITVGCADRRKIFLKQPPASSSNYE</sequence>
<organism evidence="1 2">
    <name type="scientific">Trypanosoma brucei gambiense (strain MHOM/CI/86/DAL972)</name>
    <dbReference type="NCBI Taxonomy" id="679716"/>
    <lineage>
        <taxon>Eukaryota</taxon>
        <taxon>Discoba</taxon>
        <taxon>Euglenozoa</taxon>
        <taxon>Kinetoplastea</taxon>
        <taxon>Metakinetoplastina</taxon>
        <taxon>Trypanosomatida</taxon>
        <taxon>Trypanosomatidae</taxon>
        <taxon>Trypanosoma</taxon>
    </lineage>
</organism>
<dbReference type="Proteomes" id="UP000002316">
    <property type="component" value="Chromosome 10"/>
</dbReference>
<dbReference type="RefSeq" id="XP_011778210.1">
    <property type="nucleotide sequence ID" value="XM_011779908.1"/>
</dbReference>
<dbReference type="KEGG" id="tbg:TbgDal_X10390"/>
<dbReference type="GeneID" id="23864208"/>
<accession>D0A3V2</accession>
<evidence type="ECO:0000313" key="2">
    <source>
        <dbReference type="Proteomes" id="UP000002316"/>
    </source>
</evidence>
<evidence type="ECO:0000313" key="1">
    <source>
        <dbReference type="EMBL" id="CBH15946.1"/>
    </source>
</evidence>
<protein>
    <submittedName>
        <fullName evidence="1">Uncharacterized protein</fullName>
    </submittedName>
</protein>
<name>D0A3V2_TRYB9</name>
<dbReference type="EMBL" id="FN554973">
    <property type="protein sequence ID" value="CBH15946.1"/>
    <property type="molecule type" value="Genomic_DNA"/>
</dbReference>
<proteinExistence type="predicted"/>
<reference evidence="2" key="1">
    <citation type="journal article" date="2010" name="PLoS Negl. Trop. Dis.">
        <title>The genome sequence of Trypanosoma brucei gambiense, causative agent of chronic human african trypanosomiasis.</title>
        <authorList>
            <person name="Jackson A.P."/>
            <person name="Sanders M."/>
            <person name="Berry A."/>
            <person name="McQuillan J."/>
            <person name="Aslett M.A."/>
            <person name="Quail M.A."/>
            <person name="Chukualim B."/>
            <person name="Capewell P."/>
            <person name="MacLeod A."/>
            <person name="Melville S.E."/>
            <person name="Gibson W."/>
            <person name="Barry J.D."/>
            <person name="Berriman M."/>
            <person name="Hertz-Fowler C."/>
        </authorList>
    </citation>
    <scope>NUCLEOTIDE SEQUENCE [LARGE SCALE GENOMIC DNA]</scope>
    <source>
        <strain evidence="2">MHOM/CI/86/DAL972</strain>
    </source>
</reference>
<gene>
    <name evidence="1" type="ORF">TbgDal_X10390</name>
</gene>